<comment type="caution">
    <text evidence="4">The sequence shown here is derived from an EMBL/GenBank/DDBJ whole genome shotgun (WGS) entry which is preliminary data.</text>
</comment>
<accession>A0ABT9NQ11</accession>
<dbReference type="Pfam" id="PF03413">
    <property type="entry name" value="PepSY"/>
    <property type="match status" value="1"/>
</dbReference>
<reference evidence="4 5" key="1">
    <citation type="submission" date="2023-07" db="EMBL/GenBank/DDBJ databases">
        <title>Sequencing the genomes of 1000 actinobacteria strains.</title>
        <authorList>
            <person name="Klenk H.-P."/>
        </authorList>
    </citation>
    <scope>NUCLEOTIDE SEQUENCE [LARGE SCALE GENOMIC DNA]</scope>
    <source>
        <strain evidence="4 5">GD13</strain>
    </source>
</reference>
<keyword evidence="2" id="KW-0732">Signal</keyword>
<protein>
    <submittedName>
        <fullName evidence="4">Membrane protein YkoI</fullName>
    </submittedName>
</protein>
<evidence type="ECO:0000256" key="2">
    <source>
        <dbReference type="SAM" id="SignalP"/>
    </source>
</evidence>
<evidence type="ECO:0000256" key="1">
    <source>
        <dbReference type="SAM" id="MobiDB-lite"/>
    </source>
</evidence>
<feature type="domain" description="PepSY" evidence="3">
    <location>
        <begin position="141"/>
        <end position="192"/>
    </location>
</feature>
<organism evidence="4 5">
    <name type="scientific">Nocardioides massiliensis</name>
    <dbReference type="NCBI Taxonomy" id="1325935"/>
    <lineage>
        <taxon>Bacteria</taxon>
        <taxon>Bacillati</taxon>
        <taxon>Actinomycetota</taxon>
        <taxon>Actinomycetes</taxon>
        <taxon>Propionibacteriales</taxon>
        <taxon>Nocardioidaceae</taxon>
        <taxon>Nocardioides</taxon>
    </lineage>
</organism>
<evidence type="ECO:0000259" key="3">
    <source>
        <dbReference type="Pfam" id="PF03413"/>
    </source>
</evidence>
<gene>
    <name evidence="4" type="ORF">J2S59_002330</name>
</gene>
<dbReference type="PROSITE" id="PS51257">
    <property type="entry name" value="PROKAR_LIPOPROTEIN"/>
    <property type="match status" value="1"/>
</dbReference>
<feature type="signal peptide" evidence="2">
    <location>
        <begin position="1"/>
        <end position="21"/>
    </location>
</feature>
<dbReference type="Proteomes" id="UP001240447">
    <property type="component" value="Unassembled WGS sequence"/>
</dbReference>
<sequence length="195" mass="19924">MTSTRRIVPSLLALGLATALAGCGTDEEPSGASSPTAGIESAVTEGGSSPSDDETPADPSGSPLGQALAAVALAESETGGTAYALDREDGGWQIDVAVDDRQVEVRTDQTGGEVLDSREDDRLDDDDRAELQAATVTLGGALEAAAAEVAGEIEDADLDEDGGTLVWQVSIRADGTEQEIHIDAKSGEVLRVDTD</sequence>
<feature type="region of interest" description="Disordered" evidence="1">
    <location>
        <begin position="22"/>
        <end position="65"/>
    </location>
</feature>
<feature type="chain" id="PRO_5045527597" evidence="2">
    <location>
        <begin position="22"/>
        <end position="195"/>
    </location>
</feature>
<evidence type="ECO:0000313" key="5">
    <source>
        <dbReference type="Proteomes" id="UP001240447"/>
    </source>
</evidence>
<dbReference type="Gene3D" id="3.10.450.40">
    <property type="match status" value="1"/>
</dbReference>
<keyword evidence="5" id="KW-1185">Reference proteome</keyword>
<dbReference type="EMBL" id="JAUSQM010000001">
    <property type="protein sequence ID" value="MDP9822521.1"/>
    <property type="molecule type" value="Genomic_DNA"/>
</dbReference>
<proteinExistence type="predicted"/>
<dbReference type="InterPro" id="IPR025711">
    <property type="entry name" value="PepSY"/>
</dbReference>
<name>A0ABT9NQ11_9ACTN</name>
<evidence type="ECO:0000313" key="4">
    <source>
        <dbReference type="EMBL" id="MDP9822521.1"/>
    </source>
</evidence>
<dbReference type="RefSeq" id="WP_068124710.1">
    <property type="nucleotide sequence ID" value="NZ_CCXJ01000770.2"/>
</dbReference>